<evidence type="ECO:0000313" key="1">
    <source>
        <dbReference type="EMBL" id="KAK3061820.1"/>
    </source>
</evidence>
<proteinExistence type="predicted"/>
<comment type="caution">
    <text evidence="1">The sequence shown here is derived from an EMBL/GenBank/DDBJ whole genome shotgun (WGS) entry which is preliminary data.</text>
</comment>
<organism evidence="1 2">
    <name type="scientific">Coniosporium uncinatum</name>
    <dbReference type="NCBI Taxonomy" id="93489"/>
    <lineage>
        <taxon>Eukaryota</taxon>
        <taxon>Fungi</taxon>
        <taxon>Dikarya</taxon>
        <taxon>Ascomycota</taxon>
        <taxon>Pezizomycotina</taxon>
        <taxon>Dothideomycetes</taxon>
        <taxon>Dothideomycetes incertae sedis</taxon>
        <taxon>Coniosporium</taxon>
    </lineage>
</organism>
<protein>
    <submittedName>
        <fullName evidence="1">Uncharacterized protein</fullName>
    </submittedName>
</protein>
<keyword evidence="2" id="KW-1185">Reference proteome</keyword>
<dbReference type="EMBL" id="JAWDJW010007608">
    <property type="protein sequence ID" value="KAK3061820.1"/>
    <property type="molecule type" value="Genomic_DNA"/>
</dbReference>
<name>A0ACC3D4R9_9PEZI</name>
<accession>A0ACC3D4R9</accession>
<dbReference type="Proteomes" id="UP001186974">
    <property type="component" value="Unassembled WGS sequence"/>
</dbReference>
<gene>
    <name evidence="1" type="ORF">LTS18_005373</name>
</gene>
<evidence type="ECO:0000313" key="2">
    <source>
        <dbReference type="Proteomes" id="UP001186974"/>
    </source>
</evidence>
<sequence length="180" mass="18451">MSEAENNTTKAGSKFTERELALLGWAMQSLKSGPPEVDYDKLAAFASMSNPKSAANAWAKIKNKLVDPAVEGTASATATPKKTGGRGKKATAAKGADDDDNDGAVAPTPKSGKRKTPSKAKKGAAEEGEGGEEEGGSPKKRGRKAKVEPKAEAGEDEGMGGEVKGEDEGEGGAEEEGMEV</sequence>
<reference evidence="1" key="1">
    <citation type="submission" date="2024-09" db="EMBL/GenBank/DDBJ databases">
        <title>Black Yeasts Isolated from many extreme environments.</title>
        <authorList>
            <person name="Coleine C."/>
            <person name="Stajich J.E."/>
            <person name="Selbmann L."/>
        </authorList>
    </citation>
    <scope>NUCLEOTIDE SEQUENCE</scope>
    <source>
        <strain evidence="1">CCFEE 5737</strain>
    </source>
</reference>